<evidence type="ECO:0000256" key="2">
    <source>
        <dbReference type="SAM" id="MobiDB-lite"/>
    </source>
</evidence>
<evidence type="ECO:0000313" key="8">
    <source>
        <dbReference type="Proteomes" id="UP000272025"/>
    </source>
</evidence>
<proteinExistence type="inferred from homology"/>
<organism evidence="7 8">
    <name type="scientific">Sodiomyces alkalinus (strain CBS 110278 / VKM F-3762 / F11)</name>
    <name type="common">Alkaliphilic filamentous fungus</name>
    <dbReference type="NCBI Taxonomy" id="1314773"/>
    <lineage>
        <taxon>Eukaryota</taxon>
        <taxon>Fungi</taxon>
        <taxon>Dikarya</taxon>
        <taxon>Ascomycota</taxon>
        <taxon>Pezizomycotina</taxon>
        <taxon>Sordariomycetes</taxon>
        <taxon>Hypocreomycetidae</taxon>
        <taxon>Glomerellales</taxon>
        <taxon>Plectosphaerellaceae</taxon>
        <taxon>Sodiomyces</taxon>
    </lineage>
</organism>
<dbReference type="PANTHER" id="PTHR10404">
    <property type="entry name" value="N-ACETYLATED-ALPHA-LINKED ACIDIC DIPEPTIDASE"/>
    <property type="match status" value="1"/>
</dbReference>
<name>A0A3N2PLF7_SODAK</name>
<dbReference type="Gene3D" id="1.20.930.40">
    <property type="entry name" value="Transferrin receptor-like, dimerisation domain"/>
    <property type="match status" value="1"/>
</dbReference>
<keyword evidence="3" id="KW-0812">Transmembrane</keyword>
<dbReference type="InterPro" id="IPR036757">
    <property type="entry name" value="TFR-like_dimer_dom_sf"/>
</dbReference>
<feature type="transmembrane region" description="Helical" evidence="3">
    <location>
        <begin position="320"/>
        <end position="341"/>
    </location>
</feature>
<feature type="region of interest" description="Disordered" evidence="2">
    <location>
        <begin position="38"/>
        <end position="72"/>
    </location>
</feature>
<dbReference type="OrthoDB" id="5841748at2759"/>
<evidence type="ECO:0000256" key="1">
    <source>
        <dbReference type="ARBA" id="ARBA00005634"/>
    </source>
</evidence>
<feature type="domain" description="Peptidase M28" evidence="6">
    <location>
        <begin position="666"/>
        <end position="850"/>
    </location>
</feature>
<keyword evidence="3" id="KW-0472">Membrane</keyword>
<dbReference type="FunFam" id="3.40.630.10:FF:000101">
    <property type="entry name" value="N-acetylated alpha-linked acidic dipeptidase like 1"/>
    <property type="match status" value="1"/>
</dbReference>
<evidence type="ECO:0000259" key="6">
    <source>
        <dbReference type="Pfam" id="PF04389"/>
    </source>
</evidence>
<dbReference type="STRING" id="1314773.A0A3N2PLF7"/>
<feature type="region of interest" description="Disordered" evidence="2">
    <location>
        <begin position="273"/>
        <end position="302"/>
    </location>
</feature>
<keyword evidence="8" id="KW-1185">Reference proteome</keyword>
<feature type="compositionally biased region" description="Polar residues" evidence="2">
    <location>
        <begin position="291"/>
        <end position="302"/>
    </location>
</feature>
<evidence type="ECO:0000259" key="4">
    <source>
        <dbReference type="Pfam" id="PF02225"/>
    </source>
</evidence>
<evidence type="ECO:0000259" key="5">
    <source>
        <dbReference type="Pfam" id="PF04253"/>
    </source>
</evidence>
<keyword evidence="3" id="KW-1133">Transmembrane helix</keyword>
<evidence type="ECO:0000313" key="7">
    <source>
        <dbReference type="EMBL" id="ROT35250.1"/>
    </source>
</evidence>
<dbReference type="AlphaFoldDB" id="A0A3N2PLF7"/>
<feature type="region of interest" description="Disordered" evidence="2">
    <location>
        <begin position="162"/>
        <end position="216"/>
    </location>
</feature>
<dbReference type="RefSeq" id="XP_028463056.1">
    <property type="nucleotide sequence ID" value="XM_028614524.1"/>
</dbReference>
<dbReference type="Gene3D" id="3.40.630.10">
    <property type="entry name" value="Zn peptidases"/>
    <property type="match status" value="1"/>
</dbReference>
<dbReference type="PANTHER" id="PTHR10404:SF71">
    <property type="entry name" value="CARBOXYPEPTIDASE TRE2, PUTATIVE (AFU_ORTHOLOGUE AFUA_3G10650)-RELATED"/>
    <property type="match status" value="1"/>
</dbReference>
<feature type="compositionally biased region" description="Low complexity" evidence="2">
    <location>
        <begin position="278"/>
        <end position="290"/>
    </location>
</feature>
<dbReference type="InterPro" id="IPR007365">
    <property type="entry name" value="TFR-like_dimer_dom"/>
</dbReference>
<feature type="domain" description="Transferrin receptor-like dimerisation" evidence="5">
    <location>
        <begin position="924"/>
        <end position="1046"/>
    </location>
</feature>
<dbReference type="CDD" id="cd08022">
    <property type="entry name" value="M28_PSMA_like"/>
    <property type="match status" value="1"/>
</dbReference>
<feature type="compositionally biased region" description="Basic and acidic residues" evidence="2">
    <location>
        <begin position="162"/>
        <end position="173"/>
    </location>
</feature>
<feature type="compositionally biased region" description="Polar residues" evidence="2">
    <location>
        <begin position="174"/>
        <end position="191"/>
    </location>
</feature>
<dbReference type="GO" id="GO:0004180">
    <property type="term" value="F:carboxypeptidase activity"/>
    <property type="evidence" value="ECO:0007669"/>
    <property type="project" value="TreeGrafter"/>
</dbReference>
<dbReference type="Pfam" id="PF04389">
    <property type="entry name" value="Peptidase_M28"/>
    <property type="match status" value="1"/>
</dbReference>
<gene>
    <name evidence="7" type="ORF">SODALDRAFT_363061</name>
</gene>
<sequence>MASGVSAERSFPTRSEGVSDEVSPLAFQESIKNDKADKAYKRDAFLSPRAGDRSHDLSNDDQERQSTDVDNVDKAKHGIQISEHSLSSCQSFLALKHFSFELAVGNLSGADPQGHATSATSRSNIESCICRFTLASRLAMPTDRDHRYDAVPPIPTYEEAIADAHDPSPHETESQSLLTSRNHGAPSSSRRPNGYRPPTVESDDEDGLFESDDDGGHETAYVRREMQELDIGEPDHGSRTSLWGKRIPFSLSLPRWKWSWRWRLPRLRPTIVLPSGPPTTTTTTTTPSSTQGNESSTENNTSRRWRFPWPRFQGASRKQVILLLVRIFAVFVILSFLYLVFVSDVFSRMARRMGTGFRFDPEDVRSWVQGHVDPASMATTVKHFTSYAHLAGTEGDYSLASDMEHMLTRTGLDTVHVDEYYVYLNYPKKDGRAVQILDKDGKASWTAKLEEHARAEQVAGRQTYAFHGHSKAGDVKGPLVYANYGSRQDFQELKERGIKTEGAIALVRHYGSQTDPALKVRAAELAGFAGCLIYSDPLDEGSDLDDVAPDGRYMPKDGVQRNSVSLTNWVLGDVLTPGWESKDGLPRMKVDQSPGLNHIPSLPLSWGDAQVLLKHLKGHGKKVPDAWKGGVPDVSEWWTGDAGSSSSPVVRLKNEQDEVEKQPIWNVYGKIEGVEQTEKSVIVGNQRDAWGFGATDPHSGTAVMLEVARILGILLGKGWRPLRSIEFMSWDGGAYNLVGSTEFVEANLDALRRNAYAYVNLEAAVAGTHFHAAGSPVFRQTLHRVLDRVHDPVRNESLRHLWEERRGQVETPAAAGDFAAFQDMAGTSSIDLSFRGPPRYPGHSNYDTYDWAKRVGDPSFVYHGLMAEVVALLVLELADRPILPFDLVGYADRLDGWVEDLVAWAKGKVKATAEDAGGEEKFALDQLSIAVHEIKSAAKTYSTWEHAWDSMVISSGGWESASLNSQRLNYNDRMALFETALLDLEKDGGIPNRTQFKHVVFGPREWAGYNTTFPAIRDAIEGGDWDLANKIVLKTASLLRDAARVLIDTEDI</sequence>
<reference evidence="7 8" key="1">
    <citation type="journal article" date="2018" name="Mol. Ecol.">
        <title>The obligate alkalophilic soda-lake fungus Sodiomyces alkalinus has shifted to a protein diet.</title>
        <authorList>
            <person name="Grum-Grzhimaylo A.A."/>
            <person name="Falkoski D.L."/>
            <person name="van den Heuvel J."/>
            <person name="Valero-Jimenez C.A."/>
            <person name="Min B."/>
            <person name="Choi I.G."/>
            <person name="Lipzen A."/>
            <person name="Daum C.G."/>
            <person name="Aanen D.K."/>
            <person name="Tsang A."/>
            <person name="Henrissat B."/>
            <person name="Bilanenko E.N."/>
            <person name="de Vries R.P."/>
            <person name="van Kan J.A.L."/>
            <person name="Grigoriev I.V."/>
            <person name="Debets A.J.M."/>
        </authorList>
    </citation>
    <scope>NUCLEOTIDE SEQUENCE [LARGE SCALE GENOMIC DNA]</scope>
    <source>
        <strain evidence="7 8">F11</strain>
    </source>
</reference>
<dbReference type="CDD" id="cd02121">
    <property type="entry name" value="PA_GCPII_like"/>
    <property type="match status" value="1"/>
</dbReference>
<feature type="compositionally biased region" description="Acidic residues" evidence="2">
    <location>
        <begin position="201"/>
        <end position="213"/>
    </location>
</feature>
<protein>
    <recommendedName>
        <fullName evidence="9">Zn-dependent exopeptidase</fullName>
    </recommendedName>
</protein>
<comment type="similarity">
    <text evidence="1">Belongs to the peptidase M28 family. M28B subfamily.</text>
</comment>
<evidence type="ECO:0000256" key="3">
    <source>
        <dbReference type="SAM" id="Phobius"/>
    </source>
</evidence>
<dbReference type="GeneID" id="39583002"/>
<evidence type="ECO:0008006" key="9">
    <source>
        <dbReference type="Google" id="ProtNLM"/>
    </source>
</evidence>
<dbReference type="EMBL" id="ML119061">
    <property type="protein sequence ID" value="ROT35250.1"/>
    <property type="molecule type" value="Genomic_DNA"/>
</dbReference>
<dbReference type="SUPFAM" id="SSF53187">
    <property type="entry name" value="Zn-dependent exopeptidases"/>
    <property type="match status" value="1"/>
</dbReference>
<dbReference type="SUPFAM" id="SSF52025">
    <property type="entry name" value="PA domain"/>
    <property type="match status" value="1"/>
</dbReference>
<feature type="region of interest" description="Disordered" evidence="2">
    <location>
        <begin position="1"/>
        <end position="25"/>
    </location>
</feature>
<dbReference type="Pfam" id="PF04253">
    <property type="entry name" value="TFR_dimer"/>
    <property type="match status" value="1"/>
</dbReference>
<dbReference type="Pfam" id="PF02225">
    <property type="entry name" value="PA"/>
    <property type="match status" value="1"/>
</dbReference>
<dbReference type="InterPro" id="IPR007484">
    <property type="entry name" value="Peptidase_M28"/>
</dbReference>
<accession>A0A3N2PLF7</accession>
<feature type="domain" description="PA" evidence="4">
    <location>
        <begin position="475"/>
        <end position="562"/>
    </location>
</feature>
<dbReference type="InterPro" id="IPR039373">
    <property type="entry name" value="Peptidase_M28B"/>
</dbReference>
<dbReference type="InterPro" id="IPR003137">
    <property type="entry name" value="PA_domain"/>
</dbReference>
<dbReference type="InterPro" id="IPR046450">
    <property type="entry name" value="PA_dom_sf"/>
</dbReference>
<dbReference type="Proteomes" id="UP000272025">
    <property type="component" value="Unassembled WGS sequence"/>
</dbReference>
<dbReference type="SUPFAM" id="SSF47672">
    <property type="entry name" value="Transferrin receptor-like dimerisation domain"/>
    <property type="match status" value="1"/>
</dbReference>
<dbReference type="Gene3D" id="3.50.30.30">
    <property type="match status" value="1"/>
</dbReference>